<evidence type="ECO:0000256" key="2">
    <source>
        <dbReference type="RuleBase" id="RU003750"/>
    </source>
</evidence>
<dbReference type="OrthoDB" id="9782011at2"/>
<dbReference type="InterPro" id="IPR000462">
    <property type="entry name" value="CDP-OH_P_trans"/>
</dbReference>
<organism evidence="4 5">
    <name type="scientific">Rhodosalinus halophilus</name>
    <dbReference type="NCBI Taxonomy" id="2259333"/>
    <lineage>
        <taxon>Bacteria</taxon>
        <taxon>Pseudomonadati</taxon>
        <taxon>Pseudomonadota</taxon>
        <taxon>Alphaproteobacteria</taxon>
        <taxon>Rhodobacterales</taxon>
        <taxon>Paracoccaceae</taxon>
        <taxon>Rhodosalinus</taxon>
    </lineage>
</organism>
<keyword evidence="3" id="KW-0472">Membrane</keyword>
<evidence type="ECO:0000313" key="4">
    <source>
        <dbReference type="EMBL" id="RBI83699.1"/>
    </source>
</evidence>
<dbReference type="AlphaFoldDB" id="A0A365U5M9"/>
<reference evidence="4 5" key="1">
    <citation type="submission" date="2018-07" db="EMBL/GenBank/DDBJ databases">
        <title>Rhodosalinus sp. strain E84T genomic sequence and assembly.</title>
        <authorList>
            <person name="Liu Z.-W."/>
            <person name="Lu D.-C."/>
        </authorList>
    </citation>
    <scope>NUCLEOTIDE SEQUENCE [LARGE SCALE GENOMIC DNA]</scope>
    <source>
        <strain evidence="4 5">E84</strain>
    </source>
</reference>
<feature type="transmembrane region" description="Helical" evidence="3">
    <location>
        <begin position="149"/>
        <end position="167"/>
    </location>
</feature>
<keyword evidence="3" id="KW-0812">Transmembrane</keyword>
<dbReference type="GO" id="GO:0008654">
    <property type="term" value="P:phospholipid biosynthetic process"/>
    <property type="evidence" value="ECO:0007669"/>
    <property type="project" value="InterPro"/>
</dbReference>
<dbReference type="InterPro" id="IPR043130">
    <property type="entry name" value="CDP-OH_PTrfase_TM_dom"/>
</dbReference>
<keyword evidence="5" id="KW-1185">Reference proteome</keyword>
<feature type="transmembrane region" description="Helical" evidence="3">
    <location>
        <begin position="51"/>
        <end position="74"/>
    </location>
</feature>
<dbReference type="InterPro" id="IPR048254">
    <property type="entry name" value="CDP_ALCOHOL_P_TRANSF_CS"/>
</dbReference>
<comment type="similarity">
    <text evidence="2">Belongs to the CDP-alcohol phosphatidyltransferase class-I family.</text>
</comment>
<gene>
    <name evidence="4" type="ORF">DRV85_15260</name>
</gene>
<dbReference type="GO" id="GO:0016020">
    <property type="term" value="C:membrane"/>
    <property type="evidence" value="ECO:0007669"/>
    <property type="project" value="InterPro"/>
</dbReference>
<feature type="transmembrane region" description="Helical" evidence="3">
    <location>
        <begin position="173"/>
        <end position="190"/>
    </location>
</feature>
<dbReference type="EMBL" id="QNTQ01000015">
    <property type="protein sequence ID" value="RBI83699.1"/>
    <property type="molecule type" value="Genomic_DNA"/>
</dbReference>
<accession>A0A365U5M9</accession>
<dbReference type="GO" id="GO:0016780">
    <property type="term" value="F:phosphotransferase activity, for other substituted phosphate groups"/>
    <property type="evidence" value="ECO:0007669"/>
    <property type="project" value="InterPro"/>
</dbReference>
<evidence type="ECO:0000256" key="1">
    <source>
        <dbReference type="ARBA" id="ARBA00022679"/>
    </source>
</evidence>
<feature type="transmembrane region" description="Helical" evidence="3">
    <location>
        <begin position="225"/>
        <end position="247"/>
    </location>
</feature>
<dbReference type="Gene3D" id="1.20.120.1760">
    <property type="match status" value="1"/>
</dbReference>
<proteinExistence type="inferred from homology"/>
<name>A0A365U5M9_9RHOB</name>
<feature type="transmembrane region" description="Helical" evidence="3">
    <location>
        <begin position="202"/>
        <end position="219"/>
    </location>
</feature>
<dbReference type="Proteomes" id="UP000253370">
    <property type="component" value="Unassembled WGS sequence"/>
</dbReference>
<dbReference type="Pfam" id="PF01066">
    <property type="entry name" value="CDP-OH_P_transf"/>
    <property type="match status" value="1"/>
</dbReference>
<keyword evidence="1 2" id="KW-0808">Transferase</keyword>
<feature type="transmembrane region" description="Helical" evidence="3">
    <location>
        <begin position="22"/>
        <end position="45"/>
    </location>
</feature>
<comment type="caution">
    <text evidence="4">The sequence shown here is derived from an EMBL/GenBank/DDBJ whole genome shotgun (WGS) entry which is preliminary data.</text>
</comment>
<sequence length="253" mass="25970">MALLGTDLSPARRPLWPGDLPAVQLTALGALHLTLLACALALWPGGIEPPVWAASLSGHAAVTGLAIAAVARSYPHRSLGMCNSVTHLRATLTVFLAAALASGPGVAEAWVLAGIGAITLALDGADGWLARRRGLVSRFGARFDVEIDALFALVLAAAALAAGKIGWVEAVVLGAARHLFLLAGAALPWLRAPLPERVRRKAICVVQLAVLVALLTPALEGRAAQALGLAAATLVAASFAADILALWQARRRG</sequence>
<keyword evidence="3" id="KW-1133">Transmembrane helix</keyword>
<dbReference type="PROSITE" id="PS00379">
    <property type="entry name" value="CDP_ALCOHOL_P_TRANSF"/>
    <property type="match status" value="1"/>
</dbReference>
<protein>
    <submittedName>
        <fullName evidence="4">CDP-alcohol phosphatidyltransferase</fullName>
    </submittedName>
</protein>
<evidence type="ECO:0000313" key="5">
    <source>
        <dbReference type="Proteomes" id="UP000253370"/>
    </source>
</evidence>
<evidence type="ECO:0000256" key="3">
    <source>
        <dbReference type="SAM" id="Phobius"/>
    </source>
</evidence>
<feature type="transmembrane region" description="Helical" evidence="3">
    <location>
        <begin position="109"/>
        <end position="129"/>
    </location>
</feature>
<dbReference type="RefSeq" id="WP_113290342.1">
    <property type="nucleotide sequence ID" value="NZ_QNTQ01000015.1"/>
</dbReference>